<reference evidence="1" key="1">
    <citation type="submission" date="2022-06" db="EMBL/GenBank/DDBJ databases">
        <title>Genome Sequence of Candolleomyces eurysporus.</title>
        <authorList>
            <person name="Buettner E."/>
        </authorList>
    </citation>
    <scope>NUCLEOTIDE SEQUENCE</scope>
    <source>
        <strain evidence="1">VTCC 930004</strain>
    </source>
</reference>
<dbReference type="EMBL" id="JANBPK010001039">
    <property type="protein sequence ID" value="KAJ2927029.1"/>
    <property type="molecule type" value="Genomic_DNA"/>
</dbReference>
<dbReference type="Proteomes" id="UP001140091">
    <property type="component" value="Unassembled WGS sequence"/>
</dbReference>
<name>A0A9W8J674_9AGAR</name>
<protein>
    <recommendedName>
        <fullName evidence="3">F-box domain-containing protein</fullName>
    </recommendedName>
</protein>
<dbReference type="AlphaFoldDB" id="A0A9W8J674"/>
<organism evidence="1 2">
    <name type="scientific">Candolleomyces eurysporus</name>
    <dbReference type="NCBI Taxonomy" id="2828524"/>
    <lineage>
        <taxon>Eukaryota</taxon>
        <taxon>Fungi</taxon>
        <taxon>Dikarya</taxon>
        <taxon>Basidiomycota</taxon>
        <taxon>Agaricomycotina</taxon>
        <taxon>Agaricomycetes</taxon>
        <taxon>Agaricomycetidae</taxon>
        <taxon>Agaricales</taxon>
        <taxon>Agaricineae</taxon>
        <taxon>Psathyrellaceae</taxon>
        <taxon>Candolleomyces</taxon>
    </lineage>
</organism>
<proteinExistence type="predicted"/>
<evidence type="ECO:0000313" key="2">
    <source>
        <dbReference type="Proteomes" id="UP001140091"/>
    </source>
</evidence>
<sequence length="372" mass="42941">MTTPALQTFPPELLGELFFHCLPDDDPDRMSPQNAPLVFCTISSYWRQAALSEHRLWDTVIFPSPQANGPSITYDQAIRFIRAGGVERWFNRTGTERMLSFGEEGPPDHKSSLITFFLPIVTKYARRLRHLSLSLVKIRHFEFIRRGFPYDLFENLESVSICCTLEMTTAQLHAFERLNTPFHTKCPKLKHASFTLLRAHPMRFAMPWSQLTSIQVDSHLHPLTIAQWAQLFRECKNLRHATLAKPKEFGTGYGLWPIVELEHHALTSLHFWIHETVTTYWYDYCKWDFLHHPVRFPNLRHLKFDLKHGNAIASLRSLNPVTKSYLPKLEAIQITTPEDAPFHIPADVKGMVEQIGPLIEPRAPGPPLCTDD</sequence>
<gene>
    <name evidence="1" type="ORF">H1R20_g10068</name>
</gene>
<keyword evidence="2" id="KW-1185">Reference proteome</keyword>
<dbReference type="OrthoDB" id="3004310at2759"/>
<evidence type="ECO:0008006" key="3">
    <source>
        <dbReference type="Google" id="ProtNLM"/>
    </source>
</evidence>
<evidence type="ECO:0000313" key="1">
    <source>
        <dbReference type="EMBL" id="KAJ2927029.1"/>
    </source>
</evidence>
<accession>A0A9W8J674</accession>
<comment type="caution">
    <text evidence="1">The sequence shown here is derived from an EMBL/GenBank/DDBJ whole genome shotgun (WGS) entry which is preliminary data.</text>
</comment>
<feature type="non-terminal residue" evidence="1">
    <location>
        <position position="372"/>
    </location>
</feature>